<keyword evidence="9" id="KW-0808">Transferase</keyword>
<dbReference type="OrthoDB" id="417175at2759"/>
<evidence type="ECO:0000256" key="7">
    <source>
        <dbReference type="ARBA" id="ARBA00022490"/>
    </source>
</evidence>
<evidence type="ECO:0000256" key="4">
    <source>
        <dbReference type="ARBA" id="ARBA00006451"/>
    </source>
</evidence>
<evidence type="ECO:0000256" key="8">
    <source>
        <dbReference type="ARBA" id="ARBA00022658"/>
    </source>
</evidence>
<dbReference type="GO" id="GO:0000166">
    <property type="term" value="F:nucleotide binding"/>
    <property type="evidence" value="ECO:0007669"/>
    <property type="project" value="UniProtKB-KW"/>
</dbReference>
<keyword evidence="17" id="KW-1185">Reference proteome</keyword>
<dbReference type="Pfam" id="PF26216">
    <property type="entry name" value="GDPGP1_C"/>
    <property type="match status" value="1"/>
</dbReference>
<comment type="catalytic activity">
    <reaction evidence="1">
        <text>GDP-alpha-D-glucose + phosphate = alpha-D-glucose 1-phosphate + GDP + H(+)</text>
        <dbReference type="Rhea" id="RHEA:30387"/>
        <dbReference type="ChEBI" id="CHEBI:15378"/>
        <dbReference type="ChEBI" id="CHEBI:43474"/>
        <dbReference type="ChEBI" id="CHEBI:58189"/>
        <dbReference type="ChEBI" id="CHEBI:58601"/>
        <dbReference type="ChEBI" id="CHEBI:62230"/>
        <dbReference type="EC" id="2.7.7.78"/>
    </reaction>
</comment>
<evidence type="ECO:0000313" key="16">
    <source>
        <dbReference type="EMBL" id="CAD7700895.1"/>
    </source>
</evidence>
<proteinExistence type="inferred from homology"/>
<keyword evidence="8" id="KW-0344">Guanine-nucleotide releasing factor</keyword>
<evidence type="ECO:0000313" key="17">
    <source>
        <dbReference type="Proteomes" id="UP000708148"/>
    </source>
</evidence>
<feature type="region of interest" description="Disordered" evidence="13">
    <location>
        <begin position="74"/>
        <end position="93"/>
    </location>
</feature>
<evidence type="ECO:0000259" key="14">
    <source>
        <dbReference type="Pfam" id="PF26216"/>
    </source>
</evidence>
<dbReference type="PANTHER" id="PTHR20884:SF8">
    <property type="entry name" value="GDP-D-GLUCOSE PHOSPHORYLASE 1"/>
    <property type="match status" value="1"/>
</dbReference>
<keyword evidence="12" id="KW-0378">Hydrolase</keyword>
<dbReference type="InterPro" id="IPR058865">
    <property type="entry name" value="GDPGP1_C"/>
</dbReference>
<keyword evidence="10" id="KW-0548">Nucleotidyltransferase</keyword>
<evidence type="ECO:0000259" key="15">
    <source>
        <dbReference type="Pfam" id="PF26217"/>
    </source>
</evidence>
<dbReference type="Pfam" id="PF26217">
    <property type="entry name" value="GDPGP1_N"/>
    <property type="match status" value="1"/>
</dbReference>
<sequence>MFVPRVPTVVSLGQLDDDSAAIDSGPLSPDAPVAQCAHVRLPKVSFAFQEGRHCQRVRSFGELRDLEDWEKRRPDITDVLQPPTVSSDDDLSAAPVDLPEAFAPADEPKSLMEETLLGLWEMCAESGLFRYDVTACETKPVPGLYGFVAQLNEGRATKKRPTEFRVDQVVQPFDEQKFNFLKARVKEVLFQFDAEASGETIFEEDSATGANPGLVLINISPIEYGHVLLVPRVMDRLPQLITEDSMLLALQFAAAAENPYFRVGYNSLGAYATINHLHFQAYFLLAPYPVERAPTMPLEPANSKHPGVKVAQLSEYPVKGFVFEMSSDLQEMAGVLARACTYMQRANIPHNLLICDSGARVFLWPQCYAEKQAKGVVAEDILSTGVDPAAFEIAGHVVLKNRDDYDNMTEARAWRMLSEVSVAEERFQEIARQCLE</sequence>
<evidence type="ECO:0000256" key="1">
    <source>
        <dbReference type="ARBA" id="ARBA00000063"/>
    </source>
</evidence>
<feature type="domain" description="GDPGP1-like C-terminal" evidence="14">
    <location>
        <begin position="289"/>
        <end position="436"/>
    </location>
</feature>
<comment type="caution">
    <text evidence="16">The sequence shown here is derived from an EMBL/GenBank/DDBJ whole genome shotgun (WGS) entry which is preliminary data.</text>
</comment>
<dbReference type="EC" id="2.7.7.78" evidence="5"/>
<dbReference type="GO" id="GO:0080048">
    <property type="term" value="F:GDP-D-glucose phosphorylase activity"/>
    <property type="evidence" value="ECO:0007669"/>
    <property type="project" value="UniProtKB-EC"/>
</dbReference>
<protein>
    <recommendedName>
        <fullName evidence="6">GDP-D-glucose phosphorylase 1</fullName>
        <ecNumber evidence="5">2.7.7.78</ecNumber>
    </recommendedName>
</protein>
<dbReference type="GO" id="GO:0005737">
    <property type="term" value="C:cytoplasm"/>
    <property type="evidence" value="ECO:0007669"/>
    <property type="project" value="UniProtKB-SubCell"/>
</dbReference>
<dbReference type="GO" id="GO:0016787">
    <property type="term" value="F:hydrolase activity"/>
    <property type="evidence" value="ECO:0007669"/>
    <property type="project" value="UniProtKB-KW"/>
</dbReference>
<evidence type="ECO:0000256" key="10">
    <source>
        <dbReference type="ARBA" id="ARBA00022695"/>
    </source>
</evidence>
<dbReference type="GO" id="GO:0005085">
    <property type="term" value="F:guanyl-nucleotide exchange factor activity"/>
    <property type="evidence" value="ECO:0007669"/>
    <property type="project" value="UniProtKB-KW"/>
</dbReference>
<dbReference type="Proteomes" id="UP000708148">
    <property type="component" value="Unassembled WGS sequence"/>
</dbReference>
<evidence type="ECO:0000256" key="11">
    <source>
        <dbReference type="ARBA" id="ARBA00022741"/>
    </source>
</evidence>
<dbReference type="GO" id="GO:0006006">
    <property type="term" value="P:glucose metabolic process"/>
    <property type="evidence" value="ECO:0007669"/>
    <property type="project" value="TreeGrafter"/>
</dbReference>
<name>A0A8S1J3W3_9CHLO</name>
<keyword evidence="7" id="KW-0963">Cytoplasm</keyword>
<evidence type="ECO:0000256" key="5">
    <source>
        <dbReference type="ARBA" id="ARBA00012507"/>
    </source>
</evidence>
<evidence type="ECO:0000256" key="9">
    <source>
        <dbReference type="ARBA" id="ARBA00022679"/>
    </source>
</evidence>
<comment type="function">
    <text evidence="2">Specific and highly efficient GDP-D-glucose phosphorylase regulating the levels of GDP-D-glucose in cells.</text>
</comment>
<evidence type="ECO:0000256" key="2">
    <source>
        <dbReference type="ARBA" id="ARBA00003049"/>
    </source>
</evidence>
<organism evidence="16 17">
    <name type="scientific">Ostreobium quekettii</name>
    <dbReference type="NCBI Taxonomy" id="121088"/>
    <lineage>
        <taxon>Eukaryota</taxon>
        <taxon>Viridiplantae</taxon>
        <taxon>Chlorophyta</taxon>
        <taxon>core chlorophytes</taxon>
        <taxon>Ulvophyceae</taxon>
        <taxon>TCBD clade</taxon>
        <taxon>Bryopsidales</taxon>
        <taxon>Ostreobineae</taxon>
        <taxon>Ostreobiaceae</taxon>
        <taxon>Ostreobium</taxon>
    </lineage>
</organism>
<gene>
    <name evidence="16" type="ORF">OSTQU699_LOCUS6254</name>
</gene>
<comment type="subcellular location">
    <subcellularLocation>
        <location evidence="3">Cytoplasm</location>
    </subcellularLocation>
</comment>
<evidence type="ECO:0000256" key="3">
    <source>
        <dbReference type="ARBA" id="ARBA00004496"/>
    </source>
</evidence>
<evidence type="ECO:0000256" key="6">
    <source>
        <dbReference type="ARBA" id="ARBA00018857"/>
    </source>
</evidence>
<reference evidence="16" key="1">
    <citation type="submission" date="2020-12" db="EMBL/GenBank/DDBJ databases">
        <authorList>
            <person name="Iha C."/>
        </authorList>
    </citation>
    <scope>NUCLEOTIDE SEQUENCE</scope>
</reference>
<dbReference type="AlphaFoldDB" id="A0A8S1J3W3"/>
<feature type="domain" description="GDPGP1-like N-terminal" evidence="15">
    <location>
        <begin position="113"/>
        <end position="282"/>
    </location>
</feature>
<dbReference type="InterPro" id="IPR026506">
    <property type="entry name" value="GDPGP"/>
</dbReference>
<dbReference type="InterPro" id="IPR058866">
    <property type="entry name" value="GDPGP1_N"/>
</dbReference>
<keyword evidence="11" id="KW-0547">Nucleotide-binding</keyword>
<accession>A0A8S1J3W3</accession>
<evidence type="ECO:0000256" key="12">
    <source>
        <dbReference type="ARBA" id="ARBA00022801"/>
    </source>
</evidence>
<dbReference type="EMBL" id="CAJHUC010001376">
    <property type="protein sequence ID" value="CAD7700895.1"/>
    <property type="molecule type" value="Genomic_DNA"/>
</dbReference>
<dbReference type="PANTHER" id="PTHR20884">
    <property type="entry name" value="GDP-D-GLUCOSE PHOSPHORYLASE 1"/>
    <property type="match status" value="1"/>
</dbReference>
<evidence type="ECO:0000256" key="13">
    <source>
        <dbReference type="SAM" id="MobiDB-lite"/>
    </source>
</evidence>
<comment type="similarity">
    <text evidence="4">Belongs to the GDPGP1 family.</text>
</comment>